<feature type="transmembrane region" description="Helical" evidence="1">
    <location>
        <begin position="111"/>
        <end position="128"/>
    </location>
</feature>
<protein>
    <submittedName>
        <fullName evidence="4">Unannotated protein</fullName>
    </submittedName>
</protein>
<dbReference type="EMBL" id="CAFBPK010000002">
    <property type="protein sequence ID" value="CAB5008152.1"/>
    <property type="molecule type" value="Genomic_DNA"/>
</dbReference>
<sequence length="260" mass="27562">MSILLLRLLLTPSLVVLVSYIQKRWGHAIGGRVIGLPLSTAPFLVLVYLMDGASETEKAAHGVVAGQIAVVSYCYIFTFINWRKAWPFALVSGWLVAGLADFTLIQLSNTWLVGGIVVFVSAMAIKFWPGPLTDDQSIRIPQWWETPMKAAVAGTLVATLTGVKDIIGVQAAGVLASMPVILSVLAPTTSRSYGPSAVSDLLHGTTKSLGGSVMFSTVVAATITVLPAPVAFTLGLAGLITTDLVLTWSRRNPDSEVSVL</sequence>
<organism evidence="4">
    <name type="scientific">freshwater metagenome</name>
    <dbReference type="NCBI Taxonomy" id="449393"/>
    <lineage>
        <taxon>unclassified sequences</taxon>
        <taxon>metagenomes</taxon>
        <taxon>ecological metagenomes</taxon>
    </lineage>
</organism>
<evidence type="ECO:0000313" key="5">
    <source>
        <dbReference type="EMBL" id="CAB4748470.1"/>
    </source>
</evidence>
<reference evidence="4" key="1">
    <citation type="submission" date="2020-05" db="EMBL/GenBank/DDBJ databases">
        <authorList>
            <person name="Chiriac C."/>
            <person name="Salcher M."/>
            <person name="Ghai R."/>
            <person name="Kavagutti S V."/>
        </authorList>
    </citation>
    <scope>NUCLEOTIDE SEQUENCE</scope>
</reference>
<dbReference type="EMBL" id="CAEZZD010000070">
    <property type="protein sequence ID" value="CAB4748470.1"/>
    <property type="molecule type" value="Genomic_DNA"/>
</dbReference>
<feature type="transmembrane region" description="Helical" evidence="1">
    <location>
        <begin position="174"/>
        <end position="193"/>
    </location>
</feature>
<name>A0A6J6R2Z9_9ZZZZ</name>
<feature type="transmembrane region" description="Helical" evidence="1">
    <location>
        <begin position="86"/>
        <end position="104"/>
    </location>
</feature>
<dbReference type="EMBL" id="CAESAI010000054">
    <property type="protein sequence ID" value="CAB4344410.1"/>
    <property type="molecule type" value="Genomic_DNA"/>
</dbReference>
<keyword evidence="1" id="KW-0812">Transmembrane</keyword>
<feature type="transmembrane region" description="Helical" evidence="1">
    <location>
        <begin position="62"/>
        <end position="80"/>
    </location>
</feature>
<dbReference type="AlphaFoldDB" id="A0A6J6R2Z9"/>
<feature type="transmembrane region" description="Helical" evidence="1">
    <location>
        <begin position="29"/>
        <end position="50"/>
    </location>
</feature>
<dbReference type="EMBL" id="CAESAD010000001">
    <property type="protein sequence ID" value="CAB4332226.1"/>
    <property type="molecule type" value="Genomic_DNA"/>
</dbReference>
<evidence type="ECO:0000313" key="7">
    <source>
        <dbReference type="EMBL" id="CAB4845868.1"/>
    </source>
</evidence>
<evidence type="ECO:0000313" key="3">
    <source>
        <dbReference type="EMBL" id="CAB4344410.1"/>
    </source>
</evidence>
<evidence type="ECO:0000256" key="1">
    <source>
        <dbReference type="SAM" id="Phobius"/>
    </source>
</evidence>
<proteinExistence type="predicted"/>
<keyword evidence="1" id="KW-1133">Transmembrane helix</keyword>
<evidence type="ECO:0000313" key="2">
    <source>
        <dbReference type="EMBL" id="CAB4332226.1"/>
    </source>
</evidence>
<accession>A0A6J6R2Z9</accession>
<dbReference type="EMBL" id="CAEZYC010000082">
    <property type="protein sequence ID" value="CAB4716303.1"/>
    <property type="molecule type" value="Genomic_DNA"/>
</dbReference>
<feature type="transmembrane region" description="Helical" evidence="1">
    <location>
        <begin position="213"/>
        <end position="241"/>
    </location>
</feature>
<evidence type="ECO:0000313" key="4">
    <source>
        <dbReference type="EMBL" id="CAB4716303.1"/>
    </source>
</evidence>
<evidence type="ECO:0000313" key="8">
    <source>
        <dbReference type="EMBL" id="CAB5008152.1"/>
    </source>
</evidence>
<gene>
    <name evidence="4" type="ORF">UFOPK2648_01171</name>
    <name evidence="5" type="ORF">UFOPK2824_00567</name>
    <name evidence="6" type="ORF">UFOPK3037_01202</name>
    <name evidence="7" type="ORF">UFOPK3278_00119</name>
    <name evidence="3" type="ORF">UFOPK3406_01365</name>
    <name evidence="2" type="ORF">UFOPK3925_00296</name>
    <name evidence="8" type="ORF">UFOPK4097_00148</name>
</gene>
<keyword evidence="1" id="KW-0472">Membrane</keyword>
<evidence type="ECO:0000313" key="6">
    <source>
        <dbReference type="EMBL" id="CAB4809668.1"/>
    </source>
</evidence>
<dbReference type="EMBL" id="CAFBIX010000002">
    <property type="protein sequence ID" value="CAB4845868.1"/>
    <property type="molecule type" value="Genomic_DNA"/>
</dbReference>
<dbReference type="EMBL" id="CAFAAO010000017">
    <property type="protein sequence ID" value="CAB4809668.1"/>
    <property type="molecule type" value="Genomic_DNA"/>
</dbReference>